<gene>
    <name evidence="1" type="ORF">SKP52_16910</name>
</gene>
<dbReference type="KEGG" id="sphk:SKP52_16910"/>
<proteinExistence type="predicted"/>
<reference evidence="1 2" key="1">
    <citation type="journal article" date="2015" name="Int. J. Syst. Evol. Microbiol.">
        <title>Description of Sphingopyxis fribergensis sp. nov. - a soil bacterium with the ability to degrade styrene and phenylacetic acid.</title>
        <authorList>
            <person name="Oelschlagel M."/>
            <person name="Ruckert C."/>
            <person name="Kalinowski J."/>
            <person name="Schmidt G."/>
            <person name="Schlomann M."/>
            <person name="Tischler D."/>
        </authorList>
    </citation>
    <scope>NUCLEOTIDE SEQUENCE [LARGE SCALE GENOMIC DNA]</scope>
    <source>
        <strain evidence="1 2">Kp5.2</strain>
    </source>
</reference>
<dbReference type="OrthoDB" id="7193207at2"/>
<evidence type="ECO:0000313" key="1">
    <source>
        <dbReference type="EMBL" id="AJA10254.1"/>
    </source>
</evidence>
<name>A0A0A7PJW3_9SPHN</name>
<keyword evidence="2" id="KW-1185">Reference proteome</keyword>
<evidence type="ECO:0000313" key="2">
    <source>
        <dbReference type="Proteomes" id="UP000030907"/>
    </source>
</evidence>
<protein>
    <submittedName>
        <fullName evidence="1">Uncharacterized protein</fullName>
    </submittedName>
</protein>
<dbReference type="Proteomes" id="UP000030907">
    <property type="component" value="Chromosome"/>
</dbReference>
<dbReference type="RefSeq" id="WP_039576603.1">
    <property type="nucleotide sequence ID" value="NZ_CP009122.1"/>
</dbReference>
<organism evidence="1 2">
    <name type="scientific">Sphingopyxis fribergensis</name>
    <dbReference type="NCBI Taxonomy" id="1515612"/>
    <lineage>
        <taxon>Bacteria</taxon>
        <taxon>Pseudomonadati</taxon>
        <taxon>Pseudomonadota</taxon>
        <taxon>Alphaproteobacteria</taxon>
        <taxon>Sphingomonadales</taxon>
        <taxon>Sphingomonadaceae</taxon>
        <taxon>Sphingopyxis</taxon>
    </lineage>
</organism>
<dbReference type="EMBL" id="CP009122">
    <property type="protein sequence ID" value="AJA10254.1"/>
    <property type="molecule type" value="Genomic_DNA"/>
</dbReference>
<accession>A0A0A7PJW3</accession>
<dbReference type="AlphaFoldDB" id="A0A0A7PJW3"/>
<dbReference type="STRING" id="1515612.SKP52_16910"/>
<sequence>MARLSPERPPSASEQLEALLGEPWPFPGRPPKHDLSTWRVTDDWPDPYSVTLAEVEVFERWFGDLFDELFSPPF</sequence>
<dbReference type="HOGENOM" id="CLU_166857_0_0_5"/>